<reference evidence="3" key="1">
    <citation type="journal article" date="2023" name="Plant J.">
        <title>The genome of the king protea, Protea cynaroides.</title>
        <authorList>
            <person name="Chang J."/>
            <person name="Duong T.A."/>
            <person name="Schoeman C."/>
            <person name="Ma X."/>
            <person name="Roodt D."/>
            <person name="Barker N."/>
            <person name="Li Z."/>
            <person name="Van de Peer Y."/>
            <person name="Mizrachi E."/>
        </authorList>
    </citation>
    <scope>NUCLEOTIDE SEQUENCE</scope>
    <source>
        <tissue evidence="3">Young leaves</tissue>
    </source>
</reference>
<evidence type="ECO:0000259" key="2">
    <source>
        <dbReference type="PROSITE" id="PS51752"/>
    </source>
</evidence>
<gene>
    <name evidence="3" type="ORF">NE237_014098</name>
</gene>
<dbReference type="PROSITE" id="PS51752">
    <property type="entry name" value="JACALIN_LECTIN"/>
    <property type="match status" value="1"/>
</dbReference>
<dbReference type="InterPro" id="IPR001229">
    <property type="entry name" value="Jacalin-like_lectin_dom"/>
</dbReference>
<sequence length="149" mass="16173">MAGRHPYISNCPETAKIPSGEILLKVGPEGNCDHSSWNDADKGNVKQIYITLCESESIILVSGFLDLVDGETVISSIKISTDSAEYGPYGSEKEVNLRSAFMFEVEASKFAGFHGYSNCECAYAMEIYVNTKARSALGTEASNLPRLTC</sequence>
<evidence type="ECO:0000313" key="3">
    <source>
        <dbReference type="EMBL" id="KAJ4957315.1"/>
    </source>
</evidence>
<dbReference type="AlphaFoldDB" id="A0A9Q0H148"/>
<evidence type="ECO:0000313" key="4">
    <source>
        <dbReference type="Proteomes" id="UP001141806"/>
    </source>
</evidence>
<dbReference type="SUPFAM" id="SSF51101">
    <property type="entry name" value="Mannose-binding lectins"/>
    <property type="match status" value="1"/>
</dbReference>
<keyword evidence="4" id="KW-1185">Reference proteome</keyword>
<comment type="caution">
    <text evidence="3">The sequence shown here is derived from an EMBL/GenBank/DDBJ whole genome shotgun (WGS) entry which is preliminary data.</text>
</comment>
<organism evidence="3 4">
    <name type="scientific">Protea cynaroides</name>
    <dbReference type="NCBI Taxonomy" id="273540"/>
    <lineage>
        <taxon>Eukaryota</taxon>
        <taxon>Viridiplantae</taxon>
        <taxon>Streptophyta</taxon>
        <taxon>Embryophyta</taxon>
        <taxon>Tracheophyta</taxon>
        <taxon>Spermatophyta</taxon>
        <taxon>Magnoliopsida</taxon>
        <taxon>Proteales</taxon>
        <taxon>Proteaceae</taxon>
        <taxon>Protea</taxon>
    </lineage>
</organism>
<keyword evidence="1" id="KW-0430">Lectin</keyword>
<dbReference type="InterPro" id="IPR036404">
    <property type="entry name" value="Jacalin-like_lectin_dom_sf"/>
</dbReference>
<accession>A0A9Q0H148</accession>
<proteinExistence type="predicted"/>
<dbReference type="PANTHER" id="PTHR47293">
    <property type="entry name" value="JACALIN-RELATED LECTIN 3"/>
    <property type="match status" value="1"/>
</dbReference>
<protein>
    <recommendedName>
        <fullName evidence="2">Jacalin-type lectin domain-containing protein</fullName>
    </recommendedName>
</protein>
<dbReference type="GO" id="GO:0030246">
    <property type="term" value="F:carbohydrate binding"/>
    <property type="evidence" value="ECO:0007669"/>
    <property type="project" value="UniProtKB-KW"/>
</dbReference>
<dbReference type="Proteomes" id="UP001141806">
    <property type="component" value="Unassembled WGS sequence"/>
</dbReference>
<dbReference type="EMBL" id="JAMYWD010000011">
    <property type="protein sequence ID" value="KAJ4957315.1"/>
    <property type="molecule type" value="Genomic_DNA"/>
</dbReference>
<evidence type="ECO:0000256" key="1">
    <source>
        <dbReference type="ARBA" id="ARBA00022734"/>
    </source>
</evidence>
<feature type="domain" description="Jacalin-type lectin" evidence="2">
    <location>
        <begin position="1"/>
        <end position="131"/>
    </location>
</feature>
<dbReference type="Pfam" id="PF01419">
    <property type="entry name" value="Jacalin"/>
    <property type="match status" value="1"/>
</dbReference>
<name>A0A9Q0H148_9MAGN</name>
<dbReference type="PANTHER" id="PTHR47293:SF15">
    <property type="entry name" value="JACALIN-RELATED LECTIN 19"/>
    <property type="match status" value="1"/>
</dbReference>
<dbReference type="Gene3D" id="2.100.10.30">
    <property type="entry name" value="Jacalin-like lectin domain"/>
    <property type="match status" value="1"/>
</dbReference>